<evidence type="ECO:0000313" key="6">
    <source>
        <dbReference type="Proteomes" id="UP000029844"/>
    </source>
</evidence>
<evidence type="ECO:0000256" key="1">
    <source>
        <dbReference type="SAM" id="Phobius"/>
    </source>
</evidence>
<dbReference type="InterPro" id="IPR036366">
    <property type="entry name" value="PGBDSf"/>
</dbReference>
<proteinExistence type="predicted"/>
<dbReference type="EMBL" id="JNFA01000019">
    <property type="protein sequence ID" value="KGL41509.1"/>
    <property type="molecule type" value="Genomic_DNA"/>
</dbReference>
<feature type="transmembrane region" description="Helical" evidence="1">
    <location>
        <begin position="703"/>
        <end position="730"/>
    </location>
</feature>
<dbReference type="Pfam" id="PF21015">
    <property type="entry name" value="Ybfg_C"/>
    <property type="match status" value="1"/>
</dbReference>
<name>A0A099W730_9LIST</name>
<feature type="domain" description="Peptidoglycan binding-like" evidence="2">
    <location>
        <begin position="225"/>
        <end position="279"/>
    </location>
</feature>
<dbReference type="Pfam" id="PF01471">
    <property type="entry name" value="PG_binding_1"/>
    <property type="match status" value="2"/>
</dbReference>
<dbReference type="InterPro" id="IPR048479">
    <property type="entry name" value="Ybfg_C"/>
</dbReference>
<dbReference type="eggNOG" id="COG3409">
    <property type="taxonomic scope" value="Bacteria"/>
</dbReference>
<evidence type="ECO:0000259" key="2">
    <source>
        <dbReference type="Pfam" id="PF01471"/>
    </source>
</evidence>
<keyword evidence="1" id="KW-1133">Transmembrane helix</keyword>
<dbReference type="Pfam" id="PF08924">
    <property type="entry name" value="Rv2525c_GlyHyd-like"/>
    <property type="match status" value="1"/>
</dbReference>
<evidence type="ECO:0000313" key="5">
    <source>
        <dbReference type="EMBL" id="KGL41509.1"/>
    </source>
</evidence>
<dbReference type="Proteomes" id="UP000029844">
    <property type="component" value="Unassembled WGS sequence"/>
</dbReference>
<keyword evidence="1" id="KW-0472">Membrane</keyword>
<sequence>MDEMVRQVQSWLNKTYDKYVVKGDFQTIPENGKTGWTTVYALTRALQIELGISPTADNFGPTTEKLFKPLTIGASDAKPTNINYILQGAFYCKGYSPGGFTGVFGGQTQIAVKMFQKDAGLATQDGVVSTIIMKSLLDMSAFQTVSGGTYGVRIVQQNLNRDYSAWIGKLVPCDGLYGRDTNTSLIYALQKEEGMARTTANGNFGPGTTTSLTNLIPTFASNKALVLLLQYSLACNGLPINQFSGVYDAETTNLVKRYQEFMKMSITTGAITMGTFKALLSSAGDTNRSATACDTSYVLNTDQIDTLWNAGYRYVGRYLTGNVIRGGVRVPKAMNPTEIAAILKKGLKIFPIYQDGGYEIPYFEVPFQGISDGYKAIDAAYNLGFPAGTTIYFAVDLDAYDYQITDLIIPYFQNLRAAFKQNQALRSYQIGVYGARNVCSRLKNEGLVDNVFVADMSTGFSGNLGFPMPDDWAFDQYFEMSIGTGNGKLDIDKVTYSGVDKGVSAVTPPPASDTPNSAAINRARLLKIRDVLYGNSSLAALVDDKVTFELELEKTNSRVISPNLTVIFKASAKLTDPADGGTTVSVKDGKVNASFEKELANWTGSLSTEEAGDTKKIIADLAAKVVVGDITVKWSPAKDFITVSITANVPEIEVTDKYKTSASMSISLIIDNKNKDLDSQWDAITSAVTDGALKTGGMAVFMFALYGVSVFGGGLLAPIALSLIAIGLLIKEFLEKSSTK</sequence>
<protein>
    <submittedName>
        <fullName evidence="5">Uncharacterized protein</fullName>
    </submittedName>
</protein>
<dbReference type="InterPro" id="IPR002477">
    <property type="entry name" value="Peptidoglycan-bd-like"/>
</dbReference>
<keyword evidence="6" id="KW-1185">Reference proteome</keyword>
<evidence type="ECO:0000259" key="3">
    <source>
        <dbReference type="Pfam" id="PF08924"/>
    </source>
</evidence>
<comment type="caution">
    <text evidence="5">The sequence shown here is derived from an EMBL/GenBank/DDBJ whole genome shotgun (WGS) entry which is preliminary data.</text>
</comment>
<feature type="domain" description="Peptidoglycan binding-like" evidence="2">
    <location>
        <begin position="86"/>
        <end position="131"/>
    </location>
</feature>
<feature type="domain" description="Ybfg-like C-terminal" evidence="4">
    <location>
        <begin position="531"/>
        <end position="677"/>
    </location>
</feature>
<evidence type="ECO:0000259" key="4">
    <source>
        <dbReference type="Pfam" id="PF21015"/>
    </source>
</evidence>
<dbReference type="CDD" id="cd06418">
    <property type="entry name" value="GH25_BacA-like"/>
    <property type="match status" value="1"/>
</dbReference>
<dbReference type="AlphaFoldDB" id="A0A099W730"/>
<reference evidence="5 6" key="1">
    <citation type="submission" date="2014-05" db="EMBL/GenBank/DDBJ databases">
        <title>Novel Listeriaceae from food processing environments.</title>
        <authorList>
            <person name="den Bakker H.C."/>
        </authorList>
    </citation>
    <scope>NUCLEOTIDE SEQUENCE [LARGE SCALE GENOMIC DNA]</scope>
    <source>
        <strain evidence="5 6">FSL A5-0281</strain>
    </source>
</reference>
<dbReference type="STRING" id="1552123.EP57_06620"/>
<dbReference type="OrthoDB" id="1795295at2"/>
<dbReference type="Gene3D" id="3.20.20.80">
    <property type="entry name" value="Glycosidases"/>
    <property type="match status" value="1"/>
</dbReference>
<keyword evidence="1" id="KW-0812">Transmembrane</keyword>
<dbReference type="InterPro" id="IPR017853">
    <property type="entry name" value="GH"/>
</dbReference>
<dbReference type="RefSeq" id="WP_052167593.1">
    <property type="nucleotide sequence ID" value="NZ_CBCSHQ010000014.1"/>
</dbReference>
<dbReference type="InterPro" id="IPR036365">
    <property type="entry name" value="PGBD-like_sf"/>
</dbReference>
<dbReference type="InterPro" id="IPR015020">
    <property type="entry name" value="Rv2525c-like_Glyco_Hydro-like"/>
</dbReference>
<dbReference type="GeneID" id="58717050"/>
<dbReference type="Gene3D" id="1.10.101.10">
    <property type="entry name" value="PGBD-like superfamily/PGBD"/>
    <property type="match status" value="1"/>
</dbReference>
<gene>
    <name evidence="5" type="ORF">EP57_06620</name>
</gene>
<dbReference type="SUPFAM" id="SSF51445">
    <property type="entry name" value="(Trans)glycosidases"/>
    <property type="match status" value="1"/>
</dbReference>
<feature type="domain" description="Rv2525c-like glycoside hydrolase-like" evidence="3">
    <location>
        <begin position="306"/>
        <end position="492"/>
    </location>
</feature>
<dbReference type="SUPFAM" id="SSF47090">
    <property type="entry name" value="PGBD-like"/>
    <property type="match status" value="2"/>
</dbReference>
<organism evidence="5 6">
    <name type="scientific">Listeria booriae</name>
    <dbReference type="NCBI Taxonomy" id="1552123"/>
    <lineage>
        <taxon>Bacteria</taxon>
        <taxon>Bacillati</taxon>
        <taxon>Bacillota</taxon>
        <taxon>Bacilli</taxon>
        <taxon>Bacillales</taxon>
        <taxon>Listeriaceae</taxon>
        <taxon>Listeria</taxon>
    </lineage>
</organism>
<accession>A0A099W730</accession>